<organism evidence="2 3">
    <name type="scientific">Agrocybe pediades</name>
    <dbReference type="NCBI Taxonomy" id="84607"/>
    <lineage>
        <taxon>Eukaryota</taxon>
        <taxon>Fungi</taxon>
        <taxon>Dikarya</taxon>
        <taxon>Basidiomycota</taxon>
        <taxon>Agaricomycotina</taxon>
        <taxon>Agaricomycetes</taxon>
        <taxon>Agaricomycetidae</taxon>
        <taxon>Agaricales</taxon>
        <taxon>Agaricineae</taxon>
        <taxon>Strophariaceae</taxon>
        <taxon>Agrocybe</taxon>
    </lineage>
</organism>
<accession>A0A8H4QI11</accession>
<feature type="region of interest" description="Disordered" evidence="1">
    <location>
        <begin position="1"/>
        <end position="22"/>
    </location>
</feature>
<evidence type="ECO:0000313" key="2">
    <source>
        <dbReference type="EMBL" id="KAF4611462.1"/>
    </source>
</evidence>
<proteinExistence type="predicted"/>
<gene>
    <name evidence="2" type="ORF">D9613_004452</name>
</gene>
<dbReference type="Proteomes" id="UP000521872">
    <property type="component" value="Unassembled WGS sequence"/>
</dbReference>
<reference evidence="2 3" key="1">
    <citation type="submission" date="2019-12" db="EMBL/GenBank/DDBJ databases">
        <authorList>
            <person name="Floudas D."/>
            <person name="Bentzer J."/>
            <person name="Ahren D."/>
            <person name="Johansson T."/>
            <person name="Persson P."/>
            <person name="Tunlid A."/>
        </authorList>
    </citation>
    <scope>NUCLEOTIDE SEQUENCE [LARGE SCALE GENOMIC DNA]</scope>
    <source>
        <strain evidence="2 3">CBS 102.39</strain>
    </source>
</reference>
<dbReference type="AlphaFoldDB" id="A0A8H4QI11"/>
<evidence type="ECO:0000256" key="1">
    <source>
        <dbReference type="SAM" id="MobiDB-lite"/>
    </source>
</evidence>
<dbReference type="EMBL" id="JAACJL010000057">
    <property type="protein sequence ID" value="KAF4611462.1"/>
    <property type="molecule type" value="Genomic_DNA"/>
</dbReference>
<keyword evidence="3" id="KW-1185">Reference proteome</keyword>
<sequence>MSRRKKIVNSSQHGVGGGLGAEGKVGDEGGTYCHVALSVSATEPGIQDAYADNVIHEYAIVYNKTSSSVLREILDDRLSQRRHAMEAMKHPAPHIGANTTGSRA</sequence>
<name>A0A8H4QI11_9AGAR</name>
<evidence type="ECO:0000313" key="3">
    <source>
        <dbReference type="Proteomes" id="UP000521872"/>
    </source>
</evidence>
<comment type="caution">
    <text evidence="2">The sequence shown here is derived from an EMBL/GenBank/DDBJ whole genome shotgun (WGS) entry which is preliminary data.</text>
</comment>
<protein>
    <submittedName>
        <fullName evidence="2">Uncharacterized protein</fullName>
    </submittedName>
</protein>